<evidence type="ECO:0000313" key="3">
    <source>
        <dbReference type="Proteomes" id="UP000177575"/>
    </source>
</evidence>
<evidence type="ECO:0008006" key="4">
    <source>
        <dbReference type="Google" id="ProtNLM"/>
    </source>
</evidence>
<evidence type="ECO:0000313" key="2">
    <source>
        <dbReference type="EMBL" id="OHA54474.1"/>
    </source>
</evidence>
<feature type="region of interest" description="Disordered" evidence="1">
    <location>
        <begin position="394"/>
        <end position="423"/>
    </location>
</feature>
<protein>
    <recommendedName>
        <fullName evidence="4">PKD domain-containing protein</fullName>
    </recommendedName>
</protein>
<dbReference type="EMBL" id="MHTC01000048">
    <property type="protein sequence ID" value="OHA54474.1"/>
    <property type="molecule type" value="Genomic_DNA"/>
</dbReference>
<organism evidence="2 3">
    <name type="scientific">Candidatus Veblenbacteria bacterium RIFOXYB1_FULL_43_13</name>
    <dbReference type="NCBI Taxonomy" id="1802426"/>
    <lineage>
        <taxon>Bacteria</taxon>
        <taxon>Candidatus Vebleniibacteriota</taxon>
    </lineage>
</organism>
<sequence>MKLGYKITILLAGVIVFFTITKVSQAQVPTEPSCSLFTPASPGVIPDPPNDATCSLAATATDIEGDRIYYVFDWGDGTTTRVPSITGSMPAGAGCATWVNGESTVTSGTKCGAINNYGDVGSLPGTYSAFAVAYDEAGHQSVNSDSVVVSIISQVLSATITAVPPTPSTPGWYNAPDQWIFDATCKAAAGWFLSDCIFEYSENFVGWIVLSDPNTTGQSIYTYQPSLDMDSFSGVGFRFRLRASDTDPNTGELIAYLPADDEEISYDIDLPGAILTSPTANQASEFQVTATLFDTPNQFGGPNSGISTWDLEFQANGGAWQPCVTNEVPFGQGVPMTSDNVTFGSGCTAASGGSYTLVPNTTYCFQARVRDSTLPGPNQSGWYAGDNCTPYLVSAPPNTPSDPKPVDGGQSTYRPQLSWDGGDPDVPAEPIDYSIYLSSSDSTPYDTTPPIDPTENRIGQLLDIPGNIWDDIKYPSSGTLNLTQGGHYYWQIVAQDIYSTVAGPVWDFTANSQTIIENVDIDPSVVNKSATITWEASDADGPPSLDFIIYYGSSAMLQVDPEVIDNTTTADCTWDGVLHKWFCSYDWDSTCVPEPELPEDLYIKIEAWDGFDWAEGTSCPGAPAACNSFQINHTETVTVGPGTVGDDEEVKFWIEPGSLEPGASLIQFSGTCSEITADANEVGNESRCGGSSGNSCNGGFIPLYDLHQASESCPGGLPCVSTNNTVKFQLTGCTETSYEIRYNIAPACGESYISVEEGSIYSQGSIKGEIAPPSGNYNASYLILGGGSGSGTTIYIENFVSKWPTSPQGDVPVNANFGQLLYPEESSSFSPRVGSFDYYGLTNNLNDQEVADGEKNSYGHKVEITSAATAGGDVILSEVFGGANQAPLEGKVYWIKGSNLEVSGSQFTFENTTGDTSGAGLIIVDGNLTINNDLDYQPTNDPSLTSRNFASVGWLVRGDVFINGNVGKISGAFYVSGTQTGNGIFSTGVGGQQLIIKGAVIAKKFELQRASAGGAPSEMVIADGRILLNTPPGFIDIISTLPTWRFRTPGP</sequence>
<gene>
    <name evidence="2" type="ORF">A2388_02535</name>
</gene>
<dbReference type="AlphaFoldDB" id="A0A1G2Q1N1"/>
<accession>A0A1G2Q1N1</accession>
<evidence type="ECO:0000256" key="1">
    <source>
        <dbReference type="SAM" id="MobiDB-lite"/>
    </source>
</evidence>
<proteinExistence type="predicted"/>
<name>A0A1G2Q1N1_9BACT</name>
<dbReference type="Proteomes" id="UP000177575">
    <property type="component" value="Unassembled WGS sequence"/>
</dbReference>
<reference evidence="2 3" key="1">
    <citation type="journal article" date="2016" name="Nat. Commun.">
        <title>Thousands of microbial genomes shed light on interconnected biogeochemical processes in an aquifer system.</title>
        <authorList>
            <person name="Anantharaman K."/>
            <person name="Brown C.T."/>
            <person name="Hug L.A."/>
            <person name="Sharon I."/>
            <person name="Castelle C.J."/>
            <person name="Probst A.J."/>
            <person name="Thomas B.C."/>
            <person name="Singh A."/>
            <person name="Wilkins M.J."/>
            <person name="Karaoz U."/>
            <person name="Brodie E.L."/>
            <person name="Williams K.H."/>
            <person name="Hubbard S.S."/>
            <person name="Banfield J.F."/>
        </authorList>
    </citation>
    <scope>NUCLEOTIDE SEQUENCE [LARGE SCALE GENOMIC DNA]</scope>
</reference>
<comment type="caution">
    <text evidence="2">The sequence shown here is derived from an EMBL/GenBank/DDBJ whole genome shotgun (WGS) entry which is preliminary data.</text>
</comment>